<organism evidence="2 3">
    <name type="scientific">Cryptococcus neoformans Tu259-1</name>
    <dbReference type="NCBI Taxonomy" id="1230072"/>
    <lineage>
        <taxon>Eukaryota</taxon>
        <taxon>Fungi</taxon>
        <taxon>Dikarya</taxon>
        <taxon>Basidiomycota</taxon>
        <taxon>Agaricomycotina</taxon>
        <taxon>Tremellomycetes</taxon>
        <taxon>Tremellales</taxon>
        <taxon>Cryptococcaceae</taxon>
        <taxon>Cryptococcus</taxon>
        <taxon>Cryptococcus neoformans species complex</taxon>
    </lineage>
</organism>
<dbReference type="AlphaFoldDB" id="A0A854QAT0"/>
<accession>A0A854QAT0</accession>
<feature type="compositionally biased region" description="Low complexity" evidence="1">
    <location>
        <begin position="270"/>
        <end position="280"/>
    </location>
</feature>
<evidence type="ECO:0000313" key="2">
    <source>
        <dbReference type="EMBL" id="OXG17103.1"/>
    </source>
</evidence>
<reference evidence="2 3" key="1">
    <citation type="submission" date="2017-06" db="EMBL/GenBank/DDBJ databases">
        <title>Global population genomics of the pathogenic fungus Cryptococcus neoformans var. grubii.</title>
        <authorList>
            <person name="Cuomo C."/>
            <person name="Litvintseva A."/>
            <person name="Chen Y."/>
            <person name="Young S."/>
            <person name="Zeng Q."/>
            <person name="Chapman S."/>
            <person name="Gujja S."/>
            <person name="Saif S."/>
            <person name="Birren B."/>
        </authorList>
    </citation>
    <scope>NUCLEOTIDE SEQUENCE [LARGE SCALE GENOMIC DNA]</scope>
    <source>
        <strain evidence="2 3">Tu259-1</strain>
    </source>
</reference>
<gene>
    <name evidence="2" type="ORF">C361_04815</name>
</gene>
<sequence>MPLKITKGAMEDSPPESSTAVLLECLVGHAQKQDDTLALLTELLLKQQKQSTVKDRYNPRGLPLPKAADIPCFQGPLGDADSVLTHLRRLQQLLRTNGLLTPSDNEELEARRRITVIELANNSIDCAGLVGWVEHEGRRMEEDGKSTWQDWSVAFKAKAMPSHWEYRESHTLFRLSLPEVSPNAWRKFDDAVILHRSHLHGTHHYPLDHEIACLYHAACPECLFLRLVDEPGFHSNDLDSLHVLISNHIERIEHEDAASQHAPHSIKNPASSASRSSDSAQLPQPVTYYHDPTHPLPYYRSPAGHHTHHTPPKVNQLETELTAGDATSAYLALAQTIPSAAEPIQDSSSSH</sequence>
<dbReference type="OrthoDB" id="2576462at2759"/>
<evidence type="ECO:0000256" key="1">
    <source>
        <dbReference type="SAM" id="MobiDB-lite"/>
    </source>
</evidence>
<feature type="region of interest" description="Disordered" evidence="1">
    <location>
        <begin position="255"/>
        <end position="315"/>
    </location>
</feature>
<protein>
    <submittedName>
        <fullName evidence="2">Uncharacterized protein</fullName>
    </submittedName>
</protein>
<name>A0A854QAT0_CRYNE</name>
<proteinExistence type="predicted"/>
<dbReference type="Proteomes" id="UP000199727">
    <property type="component" value="Unassembled WGS sequence"/>
</dbReference>
<comment type="caution">
    <text evidence="2">The sequence shown here is derived from an EMBL/GenBank/DDBJ whole genome shotgun (WGS) entry which is preliminary data.</text>
</comment>
<evidence type="ECO:0000313" key="3">
    <source>
        <dbReference type="Proteomes" id="UP000199727"/>
    </source>
</evidence>
<dbReference type="EMBL" id="AMKT01000066">
    <property type="protein sequence ID" value="OXG17103.1"/>
    <property type="molecule type" value="Genomic_DNA"/>
</dbReference>